<name>A0A852SAB3_9MICO</name>
<dbReference type="SUPFAM" id="SSF46785">
    <property type="entry name" value="Winged helix' DNA-binding domain"/>
    <property type="match status" value="1"/>
</dbReference>
<dbReference type="EMBL" id="JACCBM010000001">
    <property type="protein sequence ID" value="NYD69246.1"/>
    <property type="molecule type" value="Genomic_DNA"/>
</dbReference>
<dbReference type="Proteomes" id="UP000549913">
    <property type="component" value="Unassembled WGS sequence"/>
</dbReference>
<evidence type="ECO:0000313" key="3">
    <source>
        <dbReference type="Proteomes" id="UP000549913"/>
    </source>
</evidence>
<dbReference type="InterPro" id="IPR005149">
    <property type="entry name" value="Tscrpt_reg_PadR_N"/>
</dbReference>
<comment type="caution">
    <text evidence="2">The sequence shown here is derived from an EMBL/GenBank/DDBJ whole genome shotgun (WGS) entry which is preliminary data.</text>
</comment>
<keyword evidence="2" id="KW-0238">DNA-binding</keyword>
<keyword evidence="3" id="KW-1185">Reference proteome</keyword>
<dbReference type="PANTHER" id="PTHR33169">
    <property type="entry name" value="PADR-FAMILY TRANSCRIPTIONAL REGULATOR"/>
    <property type="match status" value="1"/>
</dbReference>
<gene>
    <name evidence="2" type="ORF">BJ984_000404</name>
</gene>
<protein>
    <submittedName>
        <fullName evidence="2">DNA-binding MarR family transcriptional regulator</fullName>
    </submittedName>
</protein>
<dbReference type="InterPro" id="IPR036388">
    <property type="entry name" value="WH-like_DNA-bd_sf"/>
</dbReference>
<dbReference type="InterPro" id="IPR052509">
    <property type="entry name" value="Metal_resp_DNA-bind_regulator"/>
</dbReference>
<dbReference type="AlphaFoldDB" id="A0A852SAB3"/>
<evidence type="ECO:0000259" key="1">
    <source>
        <dbReference type="Pfam" id="PF03551"/>
    </source>
</evidence>
<reference evidence="2 3" key="1">
    <citation type="submission" date="2020-07" db="EMBL/GenBank/DDBJ databases">
        <title>Sequencing the genomes of 1000 actinobacteria strains.</title>
        <authorList>
            <person name="Klenk H.-P."/>
        </authorList>
    </citation>
    <scope>NUCLEOTIDE SEQUENCE [LARGE SCALE GENOMIC DNA]</scope>
    <source>
        <strain evidence="2 3">DSM 26474</strain>
    </source>
</reference>
<dbReference type="GO" id="GO:0003677">
    <property type="term" value="F:DNA binding"/>
    <property type="evidence" value="ECO:0007669"/>
    <property type="project" value="UniProtKB-KW"/>
</dbReference>
<proteinExistence type="predicted"/>
<accession>A0A852SAB3</accession>
<dbReference type="PANTHER" id="PTHR33169:SF14">
    <property type="entry name" value="TRANSCRIPTIONAL REGULATOR RV3488"/>
    <property type="match status" value="1"/>
</dbReference>
<evidence type="ECO:0000313" key="2">
    <source>
        <dbReference type="EMBL" id="NYD69246.1"/>
    </source>
</evidence>
<sequence length="95" mass="10777">MQPLQRVTAPTVDVLTAMLGGTEPIWGLRIVKESGRPSGTVYPILDRLERQGWIRSTWEELGSRESPPRRLYEFTDEGEAAAREIRDAFLAKHRG</sequence>
<dbReference type="InterPro" id="IPR036390">
    <property type="entry name" value="WH_DNA-bd_sf"/>
</dbReference>
<dbReference type="Pfam" id="PF03551">
    <property type="entry name" value="PadR"/>
    <property type="match status" value="1"/>
</dbReference>
<organism evidence="2 3">
    <name type="scientific">Herbiconiux flava</name>
    <dbReference type="NCBI Taxonomy" id="881268"/>
    <lineage>
        <taxon>Bacteria</taxon>
        <taxon>Bacillati</taxon>
        <taxon>Actinomycetota</taxon>
        <taxon>Actinomycetes</taxon>
        <taxon>Micrococcales</taxon>
        <taxon>Microbacteriaceae</taxon>
        <taxon>Herbiconiux</taxon>
    </lineage>
</organism>
<dbReference type="Gene3D" id="1.10.10.10">
    <property type="entry name" value="Winged helix-like DNA-binding domain superfamily/Winged helix DNA-binding domain"/>
    <property type="match status" value="1"/>
</dbReference>
<dbReference type="RefSeq" id="WP_173182413.1">
    <property type="nucleotide sequence ID" value="NZ_BSEW01000001.1"/>
</dbReference>
<feature type="domain" description="Transcription regulator PadR N-terminal" evidence="1">
    <location>
        <begin position="38"/>
        <end position="83"/>
    </location>
</feature>